<keyword evidence="1" id="KW-0969">Cilium</keyword>
<dbReference type="Proteomes" id="UP001312865">
    <property type="component" value="Unassembled WGS sequence"/>
</dbReference>
<dbReference type="Pfam" id="PF06289">
    <property type="entry name" value="FlbD"/>
    <property type="match status" value="1"/>
</dbReference>
<keyword evidence="1" id="KW-0966">Cell projection</keyword>
<dbReference type="PANTHER" id="PTHR39185">
    <property type="entry name" value="SWARMING MOTILITY PROTEIN SWRD"/>
    <property type="match status" value="1"/>
</dbReference>
<accession>A0ABU8HA50</accession>
<sequence length="73" mass="8506">MITVTRLNGTTFWLNALFFESIEALPDTTITLTNGKKYVVKESEQELQSKVLKFYEHVNLLGLERVREKDETK</sequence>
<proteinExistence type="predicted"/>
<evidence type="ECO:0000313" key="1">
    <source>
        <dbReference type="EMBL" id="MEI5906180.1"/>
    </source>
</evidence>
<evidence type="ECO:0000313" key="2">
    <source>
        <dbReference type="Proteomes" id="UP001312865"/>
    </source>
</evidence>
<keyword evidence="2" id="KW-1185">Reference proteome</keyword>
<protein>
    <submittedName>
        <fullName evidence="1">Flagellar FlbD family protein</fullName>
    </submittedName>
</protein>
<keyword evidence="1" id="KW-0282">Flagellum</keyword>
<dbReference type="RefSeq" id="WP_336585598.1">
    <property type="nucleotide sequence ID" value="NZ_JBBAXC010000002.1"/>
</dbReference>
<reference evidence="1 2" key="1">
    <citation type="journal article" date="2018" name="J. Microbiol.">
        <title>Bacillus spongiae sp. nov., isolated from sponge of Jeju Island.</title>
        <authorList>
            <person name="Lee G.E."/>
            <person name="Im W.T."/>
            <person name="Park J.S."/>
        </authorList>
    </citation>
    <scope>NUCLEOTIDE SEQUENCE [LARGE SCALE GENOMIC DNA]</scope>
    <source>
        <strain evidence="1 2">135PIL107-10</strain>
    </source>
</reference>
<organism evidence="1 2">
    <name type="scientific">Bacillus spongiae</name>
    <dbReference type="NCBI Taxonomy" id="2683610"/>
    <lineage>
        <taxon>Bacteria</taxon>
        <taxon>Bacillati</taxon>
        <taxon>Bacillota</taxon>
        <taxon>Bacilli</taxon>
        <taxon>Bacillales</taxon>
        <taxon>Bacillaceae</taxon>
        <taxon>Bacillus</taxon>
    </lineage>
</organism>
<dbReference type="EMBL" id="JBBAXC010000002">
    <property type="protein sequence ID" value="MEI5906180.1"/>
    <property type="molecule type" value="Genomic_DNA"/>
</dbReference>
<name>A0ABU8HA50_9BACI</name>
<dbReference type="InterPro" id="IPR009384">
    <property type="entry name" value="SwrD-like"/>
</dbReference>
<gene>
    <name evidence="1" type="ORF">WAK64_03725</name>
</gene>
<dbReference type="PANTHER" id="PTHR39185:SF1">
    <property type="entry name" value="SWARMING MOTILITY PROTEIN SWRD"/>
    <property type="match status" value="1"/>
</dbReference>
<comment type="caution">
    <text evidence="1">The sequence shown here is derived from an EMBL/GenBank/DDBJ whole genome shotgun (WGS) entry which is preliminary data.</text>
</comment>